<name>A0A934N9H7_9BACT</name>
<evidence type="ECO:0000313" key="3">
    <source>
        <dbReference type="Proteomes" id="UP000612893"/>
    </source>
</evidence>
<feature type="compositionally biased region" description="Basic and acidic residues" evidence="1">
    <location>
        <begin position="29"/>
        <end position="38"/>
    </location>
</feature>
<dbReference type="AlphaFoldDB" id="A0A934N9H7"/>
<dbReference type="Proteomes" id="UP000612893">
    <property type="component" value="Unassembled WGS sequence"/>
</dbReference>
<evidence type="ECO:0000256" key="1">
    <source>
        <dbReference type="SAM" id="MobiDB-lite"/>
    </source>
</evidence>
<sequence>MPDSEYRKAVEETQQNSSSADEPDQESADPERTEDQKPTHRITGTEDDYSSGEGK</sequence>
<comment type="caution">
    <text evidence="2">The sequence shown here is derived from an EMBL/GenBank/DDBJ whole genome shotgun (WGS) entry which is preliminary data.</text>
</comment>
<dbReference type="EMBL" id="JAEKNR010000209">
    <property type="protein sequence ID" value="MBJ7600486.1"/>
    <property type="molecule type" value="Genomic_DNA"/>
</dbReference>
<reference evidence="2" key="1">
    <citation type="submission" date="2020-10" db="EMBL/GenBank/DDBJ databases">
        <title>Ca. Dormibacterota MAGs.</title>
        <authorList>
            <person name="Montgomery K."/>
        </authorList>
    </citation>
    <scope>NUCLEOTIDE SEQUENCE [LARGE SCALE GENOMIC DNA]</scope>
    <source>
        <strain evidence="2">SC8812_S17_10</strain>
    </source>
</reference>
<dbReference type="RefSeq" id="WP_338204337.1">
    <property type="nucleotide sequence ID" value="NZ_JAEKNR010000209.1"/>
</dbReference>
<proteinExistence type="predicted"/>
<feature type="region of interest" description="Disordered" evidence="1">
    <location>
        <begin position="1"/>
        <end position="55"/>
    </location>
</feature>
<gene>
    <name evidence="2" type="ORF">JF922_20750</name>
</gene>
<feature type="compositionally biased region" description="Acidic residues" evidence="1">
    <location>
        <begin position="45"/>
        <end position="55"/>
    </location>
</feature>
<evidence type="ECO:0000313" key="2">
    <source>
        <dbReference type="EMBL" id="MBJ7600486.1"/>
    </source>
</evidence>
<keyword evidence="3" id="KW-1185">Reference proteome</keyword>
<feature type="compositionally biased region" description="Basic and acidic residues" evidence="1">
    <location>
        <begin position="1"/>
        <end position="11"/>
    </location>
</feature>
<accession>A0A934N9H7</accession>
<protein>
    <submittedName>
        <fullName evidence="2">Uncharacterized protein</fullName>
    </submittedName>
</protein>
<organism evidence="2 3">
    <name type="scientific">Candidatus Nephthysia bennettiae</name>
    <dbReference type="NCBI Taxonomy" id="3127016"/>
    <lineage>
        <taxon>Bacteria</taxon>
        <taxon>Bacillati</taxon>
        <taxon>Candidatus Dormiibacterota</taxon>
        <taxon>Candidatus Dormibacteria</taxon>
        <taxon>Candidatus Dormibacterales</taxon>
        <taxon>Candidatus Dormibacteraceae</taxon>
        <taxon>Candidatus Nephthysia</taxon>
    </lineage>
</organism>